<feature type="compositionally biased region" description="Acidic residues" evidence="8">
    <location>
        <begin position="1282"/>
        <end position="1295"/>
    </location>
</feature>
<evidence type="ECO:0000256" key="4">
    <source>
        <dbReference type="ARBA" id="ARBA00022670"/>
    </source>
</evidence>
<dbReference type="InterPro" id="IPR038765">
    <property type="entry name" value="Papain-like_cys_pep_sf"/>
</dbReference>
<dbReference type="InterPro" id="IPR006615">
    <property type="entry name" value="Pept_C19_DUSP"/>
</dbReference>
<evidence type="ECO:0000313" key="11">
    <source>
        <dbReference type="EMBL" id="KAH9000448.1"/>
    </source>
</evidence>
<dbReference type="Pfam" id="PF06337">
    <property type="entry name" value="DUSP"/>
    <property type="match status" value="1"/>
</dbReference>
<evidence type="ECO:0000256" key="5">
    <source>
        <dbReference type="ARBA" id="ARBA00022786"/>
    </source>
</evidence>
<evidence type="ECO:0000256" key="1">
    <source>
        <dbReference type="ARBA" id="ARBA00000707"/>
    </source>
</evidence>
<keyword evidence="4" id="KW-0645">Protease</keyword>
<comment type="similarity">
    <text evidence="2">Belongs to the peptidase C19 family.</text>
</comment>
<dbReference type="Proteomes" id="UP001201163">
    <property type="component" value="Unassembled WGS sequence"/>
</dbReference>
<reference evidence="11" key="1">
    <citation type="submission" date="2022-01" db="EMBL/GenBank/DDBJ databases">
        <title>Comparative genomics reveals a dynamic genome evolution in the ectomycorrhizal milk-cap (Lactarius) mushrooms.</title>
        <authorList>
            <consortium name="DOE Joint Genome Institute"/>
            <person name="Lebreton A."/>
            <person name="Tang N."/>
            <person name="Kuo A."/>
            <person name="LaButti K."/>
            <person name="Drula E."/>
            <person name="Barry K."/>
            <person name="Clum A."/>
            <person name="Lipzen A."/>
            <person name="Mousain D."/>
            <person name="Ng V."/>
            <person name="Wang R."/>
            <person name="Wang X."/>
            <person name="Dai Y."/>
            <person name="Henrissat B."/>
            <person name="Grigoriev I.V."/>
            <person name="Guerin-Laguette A."/>
            <person name="Yu F."/>
            <person name="Martin F.M."/>
        </authorList>
    </citation>
    <scope>NUCLEOTIDE SEQUENCE</scope>
    <source>
        <strain evidence="11">QP</strain>
    </source>
</reference>
<dbReference type="EMBL" id="JAKELL010000002">
    <property type="protein sequence ID" value="KAH9000448.1"/>
    <property type="molecule type" value="Genomic_DNA"/>
</dbReference>
<dbReference type="GO" id="GO:0006508">
    <property type="term" value="P:proteolysis"/>
    <property type="evidence" value="ECO:0007669"/>
    <property type="project" value="UniProtKB-KW"/>
</dbReference>
<organism evidence="11 12">
    <name type="scientific">Lactarius akahatsu</name>
    <dbReference type="NCBI Taxonomy" id="416441"/>
    <lineage>
        <taxon>Eukaryota</taxon>
        <taxon>Fungi</taxon>
        <taxon>Dikarya</taxon>
        <taxon>Basidiomycota</taxon>
        <taxon>Agaricomycotina</taxon>
        <taxon>Agaricomycetes</taxon>
        <taxon>Russulales</taxon>
        <taxon>Russulaceae</taxon>
        <taxon>Lactarius</taxon>
    </lineage>
</organism>
<dbReference type="EC" id="3.4.19.12" evidence="3"/>
<keyword evidence="5" id="KW-0833">Ubl conjugation pathway</keyword>
<dbReference type="SUPFAM" id="SSF54001">
    <property type="entry name" value="Cysteine proteinases"/>
    <property type="match status" value="1"/>
</dbReference>
<dbReference type="PROSITE" id="PS00972">
    <property type="entry name" value="USP_1"/>
    <property type="match status" value="1"/>
</dbReference>
<evidence type="ECO:0000259" key="10">
    <source>
        <dbReference type="PROSITE" id="PS51283"/>
    </source>
</evidence>
<feature type="compositionally biased region" description="Polar residues" evidence="8">
    <location>
        <begin position="45"/>
        <end position="56"/>
    </location>
</feature>
<sequence length="1315" mass="146235">MQNLSNSSAPSHPTLLSTAEGRKRYRSLSMESSTSASSRKRSASEDPTASSPVTRSTRLDDTAPSLSDPSPSDIDAYMDAQGEPDVLQSTLLPAPHQITPPLDDTIRNDLPSLTHLRFHAVETTRGMPLIEGTTWALLSRSWYRRFEKAATGQVDKEGGVKEEDLGPVDNSPLLENDGGLKENLIEGIDFECVPEAVWSWLTNLYGTPKQDPIKRRVITRGIQGEPSIELHPPRFRYFLLTDEPANRMVHGDKVFYFTTSSVSTTNALHRDLAAKFNRTEEHRIWQVTLGTEITGTNYPSGALSSSEARVIDPGDKLIGDVISASDAFVVEFKENGKWITDNVDMVDTNDTIILEDQAPLPLFNQENNFFGRLSGSSSTSLGRPPLTINGLASSSSISGSSTLIKSTAITARPKASIKPGTLGLGNLGNTCFMNSALQCLAHTPQLTDYFLTGVFTQELNPDNPLGMHGEIAQSFGALLQRIWSDTSQNTSYSPREFKSILSRFAPQFSGYQQHDTQEFVAFLLDGLHEDLNRVLKKPYVEKPDWNGGGNLELVKLARSSWQGYMKRNDSVIVDLFQGQYRSTLVCPECKKVSITFDPFMYLTLPLPVNKKWRHEIYYIPWDTNKTHVKIPVELSRDATFRDLRALLGRWMNTNPDNLLTLEIFSHRFYKNLDDLQLCGEMAENDKIVCYELPCHAQQARNFTRKPEDPLIVPIFLCDAAVGRITHTFSRPSPSLFGYPFVVAISPDDARSTRRIKEVVVEQLQRWTDNARELWSWEAPEEPDPDMEMEEVHIPVPSEAPKDAMTEIKENGDVVPVEEGEIADQKVLLYVDEDEDPPVITEASTAASSIRSGGIFEETSPGKLRRVGVKGGAFTLRVQSGHKEFGTGLAYGMSTSRFDSWDARRDELTTPGNEEPVLLLPDDALLLEFDQNMKAFYFGTSTQAFQHALFNTWEAFIHPEYSEAVKAAAAKSQRGISLQDCLDEFTREEELGEDDPWYCPQCKKHQQATKKFDLWSVPDVLVVHLKRFSSSRALRDKIEAFVDFPIEGLDLTEMVQEGKIAKQLQEQGVDIDVGEHDEPLLYDLYAVDEHRGGLGGGHYRAYASNDITGQWYQFDDAFVSLSRPEAAVNADAYLLFYKRRTSRPLGGKTHTKIEAARLNSEPSSLTETPVPVIINEQLPTPPDEPVTLVSVPSASGSATAKKDPPSASHNWTNTGRWPTPQSEASSTISTSPPPLDEGDGDGELPSFADSQFDEVLQDSLDPLVLSTKRFDFGKASPTSSNEVEIDSGDELSEQLEADSTRASPRATQYGADTWNT</sequence>
<feature type="compositionally biased region" description="Polar residues" evidence="8">
    <location>
        <begin position="1"/>
        <end position="17"/>
    </location>
</feature>
<dbReference type="PROSITE" id="PS51283">
    <property type="entry name" value="DUSP"/>
    <property type="match status" value="1"/>
</dbReference>
<proteinExistence type="inferred from homology"/>
<feature type="domain" description="DUSP" evidence="10">
    <location>
        <begin position="112"/>
        <end position="218"/>
    </location>
</feature>
<feature type="domain" description="USP" evidence="9">
    <location>
        <begin position="422"/>
        <end position="1139"/>
    </location>
</feature>
<dbReference type="InterPro" id="IPR001394">
    <property type="entry name" value="Peptidase_C19_UCH"/>
</dbReference>
<dbReference type="PROSITE" id="PS00973">
    <property type="entry name" value="USP_2"/>
    <property type="match status" value="1"/>
</dbReference>
<feature type="compositionally biased region" description="Low complexity" evidence="8">
    <location>
        <begin position="27"/>
        <end position="37"/>
    </location>
</feature>
<feature type="region of interest" description="Disordered" evidence="8">
    <location>
        <begin position="1268"/>
        <end position="1315"/>
    </location>
</feature>
<name>A0AAD4LSB8_9AGAM</name>
<keyword evidence="12" id="KW-1185">Reference proteome</keyword>
<dbReference type="SUPFAM" id="SSF143791">
    <property type="entry name" value="DUSP-like"/>
    <property type="match status" value="1"/>
</dbReference>
<feature type="region of interest" description="Disordered" evidence="8">
    <location>
        <begin position="1144"/>
        <end position="1254"/>
    </location>
</feature>
<comment type="caution">
    <text evidence="11">The sequence shown here is derived from an EMBL/GenBank/DDBJ whole genome shotgun (WGS) entry which is preliminary data.</text>
</comment>
<evidence type="ECO:0000313" key="12">
    <source>
        <dbReference type="Proteomes" id="UP001201163"/>
    </source>
</evidence>
<evidence type="ECO:0000256" key="2">
    <source>
        <dbReference type="ARBA" id="ARBA00009085"/>
    </source>
</evidence>
<evidence type="ECO:0000256" key="6">
    <source>
        <dbReference type="ARBA" id="ARBA00022801"/>
    </source>
</evidence>
<dbReference type="InterPro" id="IPR035927">
    <property type="entry name" value="DUSP-like_sf"/>
</dbReference>
<dbReference type="GO" id="GO:0004843">
    <property type="term" value="F:cysteine-type deubiquitinase activity"/>
    <property type="evidence" value="ECO:0007669"/>
    <property type="project" value="UniProtKB-EC"/>
</dbReference>
<dbReference type="PANTHER" id="PTHR21646:SF24">
    <property type="entry name" value="UBIQUITIN CARBOXYL-TERMINAL HYDROLASE"/>
    <property type="match status" value="1"/>
</dbReference>
<protein>
    <recommendedName>
        <fullName evidence="3">ubiquitinyl hydrolase 1</fullName>
        <ecNumber evidence="3">3.4.19.12</ecNumber>
    </recommendedName>
</protein>
<dbReference type="InterPro" id="IPR018200">
    <property type="entry name" value="USP_CS"/>
</dbReference>
<accession>A0AAD4LSB8</accession>
<dbReference type="PANTHER" id="PTHR21646">
    <property type="entry name" value="UBIQUITIN CARBOXYL-TERMINAL HYDROLASE"/>
    <property type="match status" value="1"/>
</dbReference>
<dbReference type="InterPro" id="IPR028889">
    <property type="entry name" value="USP"/>
</dbReference>
<gene>
    <name evidence="11" type="ORF">EDB92DRAFT_1831375</name>
</gene>
<feature type="compositionally biased region" description="Polar residues" evidence="8">
    <location>
        <begin position="1206"/>
        <end position="1229"/>
    </location>
</feature>
<evidence type="ECO:0000256" key="3">
    <source>
        <dbReference type="ARBA" id="ARBA00012759"/>
    </source>
</evidence>
<keyword evidence="6" id="KW-0378">Hydrolase</keyword>
<dbReference type="Gene3D" id="3.90.70.10">
    <property type="entry name" value="Cysteine proteinases"/>
    <property type="match status" value="2"/>
</dbReference>
<dbReference type="InterPro" id="IPR050185">
    <property type="entry name" value="Ub_carboxyl-term_hydrolase"/>
</dbReference>
<keyword evidence="7" id="KW-0788">Thiol protease</keyword>
<comment type="catalytic activity">
    <reaction evidence="1">
        <text>Thiol-dependent hydrolysis of ester, thioester, amide, peptide and isopeptide bonds formed by the C-terminal Gly of ubiquitin (a 76-residue protein attached to proteins as an intracellular targeting signal).</text>
        <dbReference type="EC" id="3.4.19.12"/>
    </reaction>
</comment>
<dbReference type="CDD" id="cd02674">
    <property type="entry name" value="Peptidase_C19R"/>
    <property type="match status" value="1"/>
</dbReference>
<dbReference type="SMART" id="SM00695">
    <property type="entry name" value="DUSP"/>
    <property type="match status" value="1"/>
</dbReference>
<dbReference type="GO" id="GO:0016579">
    <property type="term" value="P:protein deubiquitination"/>
    <property type="evidence" value="ECO:0007669"/>
    <property type="project" value="InterPro"/>
</dbReference>
<evidence type="ECO:0000259" key="9">
    <source>
        <dbReference type="PROSITE" id="PS50235"/>
    </source>
</evidence>
<dbReference type="Gene3D" id="3.30.2230.10">
    <property type="entry name" value="DUSP-like"/>
    <property type="match status" value="1"/>
</dbReference>
<dbReference type="PROSITE" id="PS50235">
    <property type="entry name" value="USP_3"/>
    <property type="match status" value="1"/>
</dbReference>
<feature type="region of interest" description="Disordered" evidence="8">
    <location>
        <begin position="1"/>
        <end position="78"/>
    </location>
</feature>
<feature type="compositionally biased region" description="Low complexity" evidence="8">
    <location>
        <begin position="62"/>
        <end position="75"/>
    </location>
</feature>
<evidence type="ECO:0000256" key="7">
    <source>
        <dbReference type="ARBA" id="ARBA00022807"/>
    </source>
</evidence>
<dbReference type="Pfam" id="PF00443">
    <property type="entry name" value="UCH"/>
    <property type="match status" value="1"/>
</dbReference>
<evidence type="ECO:0000256" key="8">
    <source>
        <dbReference type="SAM" id="MobiDB-lite"/>
    </source>
</evidence>